<comment type="caution">
    <text evidence="3">The sequence shown here is derived from an EMBL/GenBank/DDBJ whole genome shotgun (WGS) entry which is preliminary data.</text>
</comment>
<evidence type="ECO:0000256" key="1">
    <source>
        <dbReference type="SAM" id="Phobius"/>
    </source>
</evidence>
<dbReference type="RefSeq" id="WP_380430921.1">
    <property type="nucleotide sequence ID" value="NZ_JBHSAC010000037.1"/>
</dbReference>
<sequence>MLKKMISTGIRNKKKSKNLTFDLELAILIIGGILLAFTLGAIEQQVSSDTSSSSQPVAQTTGEILSLDVNGVLNGDYSSVVGTWKSDNGASLTFDTAGQVTYKSKKGQVSKNTIYNARLLDGRLEAQFETKSGRVVTIFLIPAGTTSKYLDQTYSSDAVLVNNSTTDDNNPFYR</sequence>
<organism evidence="3 4">
    <name type="scientific">Streptococcus dentapri</name>
    <dbReference type="NCBI Taxonomy" id="573564"/>
    <lineage>
        <taxon>Bacteria</taxon>
        <taxon>Bacillati</taxon>
        <taxon>Bacillota</taxon>
        <taxon>Bacilli</taxon>
        <taxon>Lactobacillales</taxon>
        <taxon>Streptococcaceae</taxon>
        <taxon>Streptococcus</taxon>
    </lineage>
</organism>
<dbReference type="InterPro" id="IPR046254">
    <property type="entry name" value="DUF6287"/>
</dbReference>
<keyword evidence="4" id="KW-1185">Reference proteome</keyword>
<name>A0ABV8D0V3_9STRE</name>
<evidence type="ECO:0000313" key="3">
    <source>
        <dbReference type="EMBL" id="MFC3931988.1"/>
    </source>
</evidence>
<feature type="domain" description="DUF6287" evidence="2">
    <location>
        <begin position="66"/>
        <end position="98"/>
    </location>
</feature>
<keyword evidence="1" id="KW-1133">Transmembrane helix</keyword>
<dbReference type="EMBL" id="JBHSAC010000037">
    <property type="protein sequence ID" value="MFC3931988.1"/>
    <property type="molecule type" value="Genomic_DNA"/>
</dbReference>
<feature type="transmembrane region" description="Helical" evidence="1">
    <location>
        <begin position="21"/>
        <end position="42"/>
    </location>
</feature>
<protein>
    <submittedName>
        <fullName evidence="3">DUF6287 domain-containing protein</fullName>
    </submittedName>
</protein>
<dbReference type="Pfam" id="PF19804">
    <property type="entry name" value="DUF6287"/>
    <property type="match status" value="1"/>
</dbReference>
<evidence type="ECO:0000259" key="2">
    <source>
        <dbReference type="Pfam" id="PF19804"/>
    </source>
</evidence>
<dbReference type="Proteomes" id="UP001595901">
    <property type="component" value="Unassembled WGS sequence"/>
</dbReference>
<reference evidence="4" key="1">
    <citation type="journal article" date="2019" name="Int. J. Syst. Evol. Microbiol.">
        <title>The Global Catalogue of Microorganisms (GCM) 10K type strain sequencing project: providing services to taxonomists for standard genome sequencing and annotation.</title>
        <authorList>
            <consortium name="The Broad Institute Genomics Platform"/>
            <consortium name="The Broad Institute Genome Sequencing Center for Infectious Disease"/>
            <person name="Wu L."/>
            <person name="Ma J."/>
        </authorList>
    </citation>
    <scope>NUCLEOTIDE SEQUENCE [LARGE SCALE GENOMIC DNA]</scope>
    <source>
        <strain evidence="4">CCUG 58728</strain>
    </source>
</reference>
<keyword evidence="1" id="KW-0812">Transmembrane</keyword>
<keyword evidence="1" id="KW-0472">Membrane</keyword>
<proteinExistence type="predicted"/>
<accession>A0ABV8D0V3</accession>
<gene>
    <name evidence="3" type="ORF">ACFOSE_04215</name>
</gene>
<evidence type="ECO:0000313" key="4">
    <source>
        <dbReference type="Proteomes" id="UP001595901"/>
    </source>
</evidence>